<feature type="chain" id="PRO_5013379846" description="Intimal thickness related receptor IRP domain-containing protein" evidence="3">
    <location>
        <begin position="16"/>
        <end position="1162"/>
    </location>
</feature>
<keyword evidence="2" id="KW-1133">Transmembrane helix</keyword>
<keyword evidence="2" id="KW-0812">Transmembrane</keyword>
<feature type="signal peptide" evidence="3">
    <location>
        <begin position="1"/>
        <end position="15"/>
    </location>
</feature>
<organism evidence="4 5">
    <name type="scientific">Plasmodium inui San Antonio 1</name>
    <dbReference type="NCBI Taxonomy" id="1237626"/>
    <lineage>
        <taxon>Eukaryota</taxon>
        <taxon>Sar</taxon>
        <taxon>Alveolata</taxon>
        <taxon>Apicomplexa</taxon>
        <taxon>Aconoidasida</taxon>
        <taxon>Haemosporida</taxon>
        <taxon>Plasmodiidae</taxon>
        <taxon>Plasmodium</taxon>
        <taxon>Plasmodium (Plasmodium)</taxon>
    </lineage>
</organism>
<feature type="transmembrane region" description="Helical" evidence="2">
    <location>
        <begin position="879"/>
        <end position="896"/>
    </location>
</feature>
<feature type="transmembrane region" description="Helical" evidence="2">
    <location>
        <begin position="948"/>
        <end position="966"/>
    </location>
</feature>
<sequence length="1162" mass="135403">MKALVSFYMSTCLFAISVVFNNSSFYLLPCDAFPFGVSENKYIQAFPDFHLFYEYVDVRSDDSPSELGLAQKERKRSRKVLFQSDKVVSYKNCGLSSGANHEQDCENNYEKHSVHNYVEDYPQGSRRNCIATHGEGTRSELFQNRCAAMGLKFSQRLSQMFRWCLPGSSNIGNGFETIHFGFPDAYTFGGKRILMCREDSDDHKLDRQISNSSNAWSKDSSEVALSPSNELCQNSDLNLIQEIYEYEIYPFLKGLLRKNLRRRSPHVINKSETYFSGCTEGIASKRSENVQVGEHIVLYHPSRRHRNDIFNQSKGINRKKKKKKHRKRGKENKSDGMANTHRTGNNSYLKQDEDKDDVHIPAEMHYVYTIKKKLLRNVAFLNMLNKYIQYKYHSNGLVKVGEDAGYPGHPEGKAKRSRFTPFLEQHYGKISMSEKSGQKKYSHKGGISFINKKAIVILDHLKKETSYLVVSYVVEEEKAQLLNFTEYFVPLKVPVYMRSFMDTPEEGNHAKQYEQIDGYISPNADHLHWKEDICYYNYGDNCMEYLKNLFLKTCKVVVHPDGEVNKRREFLHVMNPVGRTCLVNEHHKYMQERETELPRGAKKCNEEDNQKVGHSHGSVATKGREPHFLRLYAHLAHMKGFHCFNRWLFRLFQVYRGLYQSGKLKGEGESRRGSTGREDDPTQGLHVDKAWEPRRSRANDAINVSNASNTSNARNVANFSNVSETSDFPNHAKRGNMTHRREYIVSTYARSDGGYHYYLINYNNQKYIFEVSANSDLYSRPHTRSKKNREDMTDTERAIIENMKKYMEEGNNFSVYIDDVPPPKVYDKGCNKFNTIKWALILFFIPAWLLLNVVYIVYVKNVWRQMLNPLYRLMLSPSIIRLASYIMLLLFCMIQFPYKNRRYVEYTILSYMALNTMFNTIFYGNLILISKGYMITRGKFSRRDSLSLTLLISSIYILTSFNQLNVINDTPILIFINVSLLLVLVVNTISIQNFLKLKLSFVRSVRMMDSWEESLRIKLSMYRMYLLIIVSFFSLEILLHLLKAMFNFLTGTVILIEYAFELIMWCCVLYVFRPRGNVLYFSLLYDNFTFNIMPLYVAKTSDGMFDTVSDGMLETMSQKQWPLPGAHFPIFILNPREHTDQNYLSRMAVGWPLVVHHAKRYI</sequence>
<gene>
    <name evidence="4" type="ORF">C922_00326</name>
</gene>
<feature type="transmembrane region" description="Helical" evidence="2">
    <location>
        <begin position="838"/>
        <end position="858"/>
    </location>
</feature>
<dbReference type="PANTHER" id="PTHR36329:SF1">
    <property type="entry name" value="TRANSMEMBRANE PROTEIN"/>
    <property type="match status" value="1"/>
</dbReference>
<dbReference type="EMBL" id="KI965460">
    <property type="protein sequence ID" value="EUD69463.1"/>
    <property type="molecule type" value="Genomic_DNA"/>
</dbReference>
<feature type="transmembrane region" description="Helical" evidence="2">
    <location>
        <begin position="972"/>
        <end position="995"/>
    </location>
</feature>
<keyword evidence="5" id="KW-1185">Reference proteome</keyword>
<dbReference type="RefSeq" id="XP_008814165.1">
    <property type="nucleotide sequence ID" value="XM_008815943.1"/>
</dbReference>
<dbReference type="AlphaFoldDB" id="W7ADS9"/>
<evidence type="ECO:0000256" key="1">
    <source>
        <dbReference type="SAM" id="MobiDB-lite"/>
    </source>
</evidence>
<accession>W7ADS9</accession>
<evidence type="ECO:0000256" key="2">
    <source>
        <dbReference type="SAM" id="Phobius"/>
    </source>
</evidence>
<dbReference type="Proteomes" id="UP000030640">
    <property type="component" value="Unassembled WGS sequence"/>
</dbReference>
<protein>
    <recommendedName>
        <fullName evidence="6">Intimal thickness related receptor IRP domain-containing protein</fullName>
    </recommendedName>
</protein>
<feature type="compositionally biased region" description="Polar residues" evidence="1">
    <location>
        <begin position="340"/>
        <end position="349"/>
    </location>
</feature>
<proteinExistence type="predicted"/>
<feature type="transmembrane region" description="Helical" evidence="2">
    <location>
        <begin position="1048"/>
        <end position="1072"/>
    </location>
</feature>
<dbReference type="OrthoDB" id="346562at2759"/>
<feature type="transmembrane region" description="Helical" evidence="2">
    <location>
        <begin position="908"/>
        <end position="928"/>
    </location>
</feature>
<dbReference type="GeneID" id="20035600"/>
<feature type="region of interest" description="Disordered" evidence="1">
    <location>
        <begin position="307"/>
        <end position="351"/>
    </location>
</feature>
<reference evidence="4 5" key="1">
    <citation type="submission" date="2013-02" db="EMBL/GenBank/DDBJ databases">
        <title>The Genome Sequence of Plasmodium inui San Antonio 1.</title>
        <authorList>
            <consortium name="The Broad Institute Genome Sequencing Platform"/>
            <consortium name="The Broad Institute Genome Sequencing Center for Infectious Disease"/>
            <person name="Neafsey D."/>
            <person name="Cheeseman I."/>
            <person name="Volkman S."/>
            <person name="Adams J."/>
            <person name="Walker B."/>
            <person name="Young S.K."/>
            <person name="Zeng Q."/>
            <person name="Gargeya S."/>
            <person name="Fitzgerald M."/>
            <person name="Haas B."/>
            <person name="Abouelleil A."/>
            <person name="Alvarado L."/>
            <person name="Arachchi H.M."/>
            <person name="Berlin A.M."/>
            <person name="Chapman S.B."/>
            <person name="Dewar J."/>
            <person name="Goldberg J."/>
            <person name="Griggs A."/>
            <person name="Gujja S."/>
            <person name="Hansen M."/>
            <person name="Howarth C."/>
            <person name="Imamovic A."/>
            <person name="Larimer J."/>
            <person name="McCowan C."/>
            <person name="Murphy C."/>
            <person name="Neiman D."/>
            <person name="Pearson M."/>
            <person name="Priest M."/>
            <person name="Roberts A."/>
            <person name="Saif S."/>
            <person name="Shea T."/>
            <person name="Sisk P."/>
            <person name="Sykes S."/>
            <person name="Wortman J."/>
            <person name="Nusbaum C."/>
            <person name="Birren B."/>
        </authorList>
    </citation>
    <scope>NUCLEOTIDE SEQUENCE [LARGE SCALE GENOMIC DNA]</scope>
    <source>
        <strain evidence="4 5">San Antonio 1</strain>
    </source>
</reference>
<dbReference type="PANTHER" id="PTHR36329">
    <property type="entry name" value="TRANSMEMBRANE PROTEIN"/>
    <property type="match status" value="1"/>
</dbReference>
<keyword evidence="3" id="KW-0732">Signal</keyword>
<keyword evidence="2" id="KW-0472">Membrane</keyword>
<feature type="region of interest" description="Disordered" evidence="1">
    <location>
        <begin position="664"/>
        <end position="693"/>
    </location>
</feature>
<feature type="transmembrane region" description="Helical" evidence="2">
    <location>
        <begin position="1024"/>
        <end position="1042"/>
    </location>
</feature>
<dbReference type="VEuPathDB" id="PlasmoDB:C922_00326"/>
<name>W7ADS9_9APIC</name>
<evidence type="ECO:0000313" key="5">
    <source>
        <dbReference type="Proteomes" id="UP000030640"/>
    </source>
</evidence>
<feature type="compositionally biased region" description="Basic residues" evidence="1">
    <location>
        <begin position="316"/>
        <end position="330"/>
    </location>
</feature>
<evidence type="ECO:0000313" key="4">
    <source>
        <dbReference type="EMBL" id="EUD69463.1"/>
    </source>
</evidence>
<evidence type="ECO:0000256" key="3">
    <source>
        <dbReference type="SAM" id="SignalP"/>
    </source>
</evidence>
<evidence type="ECO:0008006" key="6">
    <source>
        <dbReference type="Google" id="ProtNLM"/>
    </source>
</evidence>